<proteinExistence type="inferred from homology"/>
<evidence type="ECO:0000259" key="7">
    <source>
        <dbReference type="Pfam" id="PF02234"/>
    </source>
</evidence>
<sequence>MGGFRSEGFTTIGTVEHSGRQGAKLALRISETSSSLHRINIVPVCKPFSLQASSNMSAVEVERLVLAPRRKILTGLSMPKSKACRKLVFEPSSNQNDREEDAASEETSDNYLQEHRQRQIQRWGFDFGAGQPLPNGRLNWEAESEERVPAFYRESCLRSPSRRNHRVRRIIMSARTSESAEHHRSADNGTLAAGQVHGSRVSASARSETETASVAVSTCKPSVHREELTSEDINQGCNSVETSNNGISSRPSTSKASITQSHIHDFFNQRKRRRSLSEDSSAKRAKPLPDHLDRPRSAPAAVATSS</sequence>
<dbReference type="Gene3D" id="4.10.365.10">
    <property type="entry name" value="p27"/>
    <property type="match status" value="1"/>
</dbReference>
<keyword evidence="3" id="KW-0649">Protein kinase inhibitor</keyword>
<organism evidence="8 9">
    <name type="scientific">Strongylocentrotus purpuratus</name>
    <name type="common">Purple sea urchin</name>
    <dbReference type="NCBI Taxonomy" id="7668"/>
    <lineage>
        <taxon>Eukaryota</taxon>
        <taxon>Metazoa</taxon>
        <taxon>Echinodermata</taxon>
        <taxon>Eleutherozoa</taxon>
        <taxon>Echinozoa</taxon>
        <taxon>Echinoidea</taxon>
        <taxon>Euechinoidea</taxon>
        <taxon>Echinacea</taxon>
        <taxon>Camarodonta</taxon>
        <taxon>Echinidea</taxon>
        <taxon>Strongylocentrotidae</taxon>
        <taxon>Strongylocentrotus</taxon>
    </lineage>
</organism>
<comment type="subcellular location">
    <subcellularLocation>
        <location evidence="1">Nucleus</location>
    </subcellularLocation>
</comment>
<dbReference type="PANTHER" id="PTHR10265:SF45">
    <property type="entry name" value="DACAPO"/>
    <property type="match status" value="1"/>
</dbReference>
<dbReference type="EnsemblMetazoa" id="XM_795466">
    <property type="protein sequence ID" value="XP_800559"/>
    <property type="gene ID" value="LOC589483"/>
</dbReference>
<dbReference type="OrthoDB" id="6373236at2759"/>
<evidence type="ECO:0000256" key="5">
    <source>
        <dbReference type="ARBA" id="ARBA00023306"/>
    </source>
</evidence>
<dbReference type="GO" id="GO:0045930">
    <property type="term" value="P:negative regulation of mitotic cell cycle"/>
    <property type="evidence" value="ECO:0000318"/>
    <property type="project" value="GO_Central"/>
</dbReference>
<dbReference type="OMA" id="DHDETNR"/>
<feature type="compositionally biased region" description="Low complexity" evidence="6">
    <location>
        <begin position="201"/>
        <end position="215"/>
    </location>
</feature>
<dbReference type="RefSeq" id="XP_800559.3">
    <property type="nucleotide sequence ID" value="XM_795466.5"/>
</dbReference>
<dbReference type="GO" id="GO:0005634">
    <property type="term" value="C:nucleus"/>
    <property type="evidence" value="ECO:0007669"/>
    <property type="project" value="UniProtKB-SubCell"/>
</dbReference>
<dbReference type="InParanoid" id="A0A7M7RI09"/>
<keyword evidence="4" id="KW-0539">Nucleus</keyword>
<feature type="region of interest" description="Disordered" evidence="6">
    <location>
        <begin position="175"/>
        <end position="306"/>
    </location>
</feature>
<dbReference type="Proteomes" id="UP000007110">
    <property type="component" value="Unassembled WGS sequence"/>
</dbReference>
<evidence type="ECO:0000313" key="9">
    <source>
        <dbReference type="Proteomes" id="UP000007110"/>
    </source>
</evidence>
<dbReference type="InterPro" id="IPR003175">
    <property type="entry name" value="CDI_dom"/>
</dbReference>
<evidence type="ECO:0000256" key="3">
    <source>
        <dbReference type="ARBA" id="ARBA00023013"/>
    </source>
</evidence>
<keyword evidence="5" id="KW-0131">Cell cycle</keyword>
<feature type="domain" description="Cyclin-dependent kinase inhibitor" evidence="7">
    <location>
        <begin position="105"/>
        <end position="141"/>
    </location>
</feature>
<accession>A0A7M7RI09</accession>
<evidence type="ECO:0000256" key="1">
    <source>
        <dbReference type="ARBA" id="ARBA00004123"/>
    </source>
</evidence>
<name>A0A7M7RI09_STRPU</name>
<dbReference type="AlphaFoldDB" id="A0A7M7RI09"/>
<protein>
    <recommendedName>
        <fullName evidence="7">Cyclin-dependent kinase inhibitor domain-containing protein</fullName>
    </recommendedName>
</protein>
<dbReference type="GeneID" id="589483"/>
<evidence type="ECO:0000313" key="8">
    <source>
        <dbReference type="EnsemblMetazoa" id="XP_800559"/>
    </source>
</evidence>
<reference evidence="9" key="1">
    <citation type="submission" date="2015-02" db="EMBL/GenBank/DDBJ databases">
        <title>Genome sequencing for Strongylocentrotus purpuratus.</title>
        <authorList>
            <person name="Murali S."/>
            <person name="Liu Y."/>
            <person name="Vee V."/>
            <person name="English A."/>
            <person name="Wang M."/>
            <person name="Skinner E."/>
            <person name="Han Y."/>
            <person name="Muzny D.M."/>
            <person name="Worley K.C."/>
            <person name="Gibbs R.A."/>
        </authorList>
    </citation>
    <scope>NUCLEOTIDE SEQUENCE</scope>
</reference>
<dbReference type="FunCoup" id="A0A7M7RI09">
    <property type="interactions" value="341"/>
</dbReference>
<reference evidence="8" key="2">
    <citation type="submission" date="2021-01" db="UniProtKB">
        <authorList>
            <consortium name="EnsemblMetazoa"/>
        </authorList>
    </citation>
    <scope>IDENTIFICATION</scope>
</reference>
<keyword evidence="9" id="KW-1185">Reference proteome</keyword>
<evidence type="ECO:0000256" key="6">
    <source>
        <dbReference type="SAM" id="MobiDB-lite"/>
    </source>
</evidence>
<dbReference type="KEGG" id="spu:589483"/>
<dbReference type="InterPro" id="IPR044898">
    <property type="entry name" value="CDI_dom_sf"/>
</dbReference>
<feature type="compositionally biased region" description="Acidic residues" evidence="6">
    <location>
        <begin position="98"/>
        <end position="108"/>
    </location>
</feature>
<feature type="region of interest" description="Disordered" evidence="6">
    <location>
        <begin position="89"/>
        <end position="115"/>
    </location>
</feature>
<dbReference type="PANTHER" id="PTHR10265">
    <property type="entry name" value="CYCLIN-DEPENDENT KINASE INHIBITOR 1"/>
    <property type="match status" value="1"/>
</dbReference>
<dbReference type="Pfam" id="PF02234">
    <property type="entry name" value="CDI"/>
    <property type="match status" value="1"/>
</dbReference>
<feature type="compositionally biased region" description="Polar residues" evidence="6">
    <location>
        <begin position="231"/>
        <end position="261"/>
    </location>
</feature>
<comment type="similarity">
    <text evidence="2">Belongs to the CDI family.</text>
</comment>
<evidence type="ECO:0000256" key="2">
    <source>
        <dbReference type="ARBA" id="ARBA00006726"/>
    </source>
</evidence>
<feature type="compositionally biased region" description="Basic and acidic residues" evidence="6">
    <location>
        <begin position="275"/>
        <end position="296"/>
    </location>
</feature>
<evidence type="ECO:0000256" key="4">
    <source>
        <dbReference type="ARBA" id="ARBA00023242"/>
    </source>
</evidence>
<dbReference type="GO" id="GO:0004861">
    <property type="term" value="F:cyclin-dependent protein serine/threonine kinase inhibitor activity"/>
    <property type="evidence" value="ECO:0007669"/>
    <property type="project" value="InterPro"/>
</dbReference>